<evidence type="ECO:0000256" key="5">
    <source>
        <dbReference type="ARBA" id="ARBA00022989"/>
    </source>
</evidence>
<dbReference type="Gene3D" id="3.30.420.270">
    <property type="match status" value="1"/>
</dbReference>
<gene>
    <name evidence="9" type="ORF">P9H32_14145</name>
</gene>
<comment type="similarity">
    <text evidence="2 7">Belongs to the ExbD/TolR family.</text>
</comment>
<keyword evidence="7" id="KW-0813">Transport</keyword>
<keyword evidence="5 8" id="KW-1133">Transmembrane helix</keyword>
<dbReference type="PANTHER" id="PTHR30558">
    <property type="entry name" value="EXBD MEMBRANE COMPONENT OF PMF-DRIVEN MACROMOLECULE IMPORT SYSTEM"/>
    <property type="match status" value="1"/>
</dbReference>
<proteinExistence type="inferred from homology"/>
<organism evidence="9 10">
    <name type="scientific">Pontiella agarivorans</name>
    <dbReference type="NCBI Taxonomy" id="3038953"/>
    <lineage>
        <taxon>Bacteria</taxon>
        <taxon>Pseudomonadati</taxon>
        <taxon>Kiritimatiellota</taxon>
        <taxon>Kiritimatiellia</taxon>
        <taxon>Kiritimatiellales</taxon>
        <taxon>Pontiellaceae</taxon>
        <taxon>Pontiella</taxon>
    </lineage>
</organism>
<comment type="caution">
    <text evidence="9">The sequence shown here is derived from an EMBL/GenBank/DDBJ whole genome shotgun (WGS) entry which is preliminary data.</text>
</comment>
<evidence type="ECO:0000256" key="4">
    <source>
        <dbReference type="ARBA" id="ARBA00022692"/>
    </source>
</evidence>
<evidence type="ECO:0000256" key="3">
    <source>
        <dbReference type="ARBA" id="ARBA00022475"/>
    </source>
</evidence>
<dbReference type="RefSeq" id="WP_322609548.1">
    <property type="nucleotide sequence ID" value="NZ_JARVCO010000012.1"/>
</dbReference>
<comment type="subcellular location">
    <subcellularLocation>
        <location evidence="1">Cell membrane</location>
        <topology evidence="1">Single-pass membrane protein</topology>
    </subcellularLocation>
    <subcellularLocation>
        <location evidence="7">Cell membrane</location>
        <topology evidence="7">Single-pass type II membrane protein</topology>
    </subcellularLocation>
</comment>
<reference evidence="9 10" key="1">
    <citation type="journal article" date="2024" name="Appl. Environ. Microbiol.">
        <title>Pontiella agarivorans sp. nov., a novel marine anaerobic bacterium capable of degrading macroalgal polysaccharides and fixing nitrogen.</title>
        <authorList>
            <person name="Liu N."/>
            <person name="Kivenson V."/>
            <person name="Peng X."/>
            <person name="Cui Z."/>
            <person name="Lankiewicz T.S."/>
            <person name="Gosselin K.M."/>
            <person name="English C.J."/>
            <person name="Blair E.M."/>
            <person name="O'Malley M.A."/>
            <person name="Valentine D.L."/>
        </authorList>
    </citation>
    <scope>NUCLEOTIDE SEQUENCE [LARGE SCALE GENOMIC DNA]</scope>
    <source>
        <strain evidence="9 10">NLcol2</strain>
    </source>
</reference>
<keyword evidence="10" id="KW-1185">Reference proteome</keyword>
<keyword evidence="6 8" id="KW-0472">Membrane</keyword>
<dbReference type="Proteomes" id="UP001290861">
    <property type="component" value="Unassembled WGS sequence"/>
</dbReference>
<evidence type="ECO:0000256" key="7">
    <source>
        <dbReference type="RuleBase" id="RU003879"/>
    </source>
</evidence>
<protein>
    <submittedName>
        <fullName evidence="9">Biopolymer transporter ExbD</fullName>
    </submittedName>
</protein>
<evidence type="ECO:0000313" key="10">
    <source>
        <dbReference type="Proteomes" id="UP001290861"/>
    </source>
</evidence>
<evidence type="ECO:0000256" key="2">
    <source>
        <dbReference type="ARBA" id="ARBA00005811"/>
    </source>
</evidence>
<feature type="transmembrane region" description="Helical" evidence="8">
    <location>
        <begin position="16"/>
        <end position="33"/>
    </location>
</feature>
<evidence type="ECO:0000256" key="6">
    <source>
        <dbReference type="ARBA" id="ARBA00023136"/>
    </source>
</evidence>
<accession>A0ABU5N006</accession>
<dbReference type="InterPro" id="IPR003400">
    <property type="entry name" value="ExbD"/>
</dbReference>
<name>A0ABU5N006_9BACT</name>
<keyword evidence="4 7" id="KW-0812">Transmembrane</keyword>
<dbReference type="EMBL" id="JARVCO010000012">
    <property type="protein sequence ID" value="MDZ8119766.1"/>
    <property type="molecule type" value="Genomic_DNA"/>
</dbReference>
<evidence type="ECO:0000313" key="9">
    <source>
        <dbReference type="EMBL" id="MDZ8119766.1"/>
    </source>
</evidence>
<keyword evidence="7" id="KW-0653">Protein transport</keyword>
<sequence>MKFKIPAEGGEDEINMAPMIDMVFLLLIFFMVASHMSKMDRTPVELPVADKSKVPERAHGRQLITIRSHDQTGEEVDVIMNLKPVQVEEIAPYVSKLLSEDPKAEVYLRADRYAKHKHVKKVMAACAEGGVVNVIFATFESGN</sequence>
<keyword evidence="3" id="KW-1003">Cell membrane</keyword>
<dbReference type="Pfam" id="PF02472">
    <property type="entry name" value="ExbD"/>
    <property type="match status" value="1"/>
</dbReference>
<evidence type="ECO:0000256" key="1">
    <source>
        <dbReference type="ARBA" id="ARBA00004162"/>
    </source>
</evidence>
<evidence type="ECO:0000256" key="8">
    <source>
        <dbReference type="SAM" id="Phobius"/>
    </source>
</evidence>